<evidence type="ECO:0000256" key="4">
    <source>
        <dbReference type="ARBA" id="ARBA00023163"/>
    </source>
</evidence>
<dbReference type="GO" id="GO:0016987">
    <property type="term" value="F:sigma factor activity"/>
    <property type="evidence" value="ECO:0007669"/>
    <property type="project" value="UniProtKB-KW"/>
</dbReference>
<evidence type="ECO:0000259" key="5">
    <source>
        <dbReference type="Pfam" id="PF08281"/>
    </source>
</evidence>
<dbReference type="GO" id="GO:0006352">
    <property type="term" value="P:DNA-templated transcription initiation"/>
    <property type="evidence" value="ECO:0007669"/>
    <property type="project" value="InterPro"/>
</dbReference>
<evidence type="ECO:0000313" key="7">
    <source>
        <dbReference type="Proteomes" id="UP000093391"/>
    </source>
</evidence>
<dbReference type="InterPro" id="IPR036388">
    <property type="entry name" value="WH-like_DNA-bd_sf"/>
</dbReference>
<proteinExistence type="inferred from homology"/>
<dbReference type="RefSeq" id="WP_067553216.1">
    <property type="nucleotide sequence ID" value="NZ_CP016895.1"/>
</dbReference>
<dbReference type="Gene3D" id="1.10.10.10">
    <property type="entry name" value="Winged helix-like DNA-binding domain superfamily/Winged helix DNA-binding domain"/>
    <property type="match status" value="1"/>
</dbReference>
<dbReference type="NCBIfam" id="TIGR02937">
    <property type="entry name" value="sigma70-ECF"/>
    <property type="match status" value="1"/>
</dbReference>
<keyword evidence="7" id="KW-1185">Reference proteome</keyword>
<dbReference type="InterPro" id="IPR013325">
    <property type="entry name" value="RNA_pol_sigma_r2"/>
</dbReference>
<dbReference type="GO" id="GO:0003677">
    <property type="term" value="F:DNA binding"/>
    <property type="evidence" value="ECO:0007669"/>
    <property type="project" value="InterPro"/>
</dbReference>
<dbReference type="Gene3D" id="1.10.1740.10">
    <property type="match status" value="1"/>
</dbReference>
<dbReference type="EMBL" id="CP016895">
    <property type="protein sequence ID" value="AOA57752.1"/>
    <property type="molecule type" value="Genomic_DNA"/>
</dbReference>
<dbReference type="PANTHER" id="PTHR43133">
    <property type="entry name" value="RNA POLYMERASE ECF-TYPE SIGMA FACTO"/>
    <property type="match status" value="1"/>
</dbReference>
<dbReference type="AlphaFoldDB" id="A0A1B2LXQ5"/>
<keyword evidence="4" id="KW-0804">Transcription</keyword>
<feature type="domain" description="RNA polymerase sigma factor 70 region 4 type 2" evidence="5">
    <location>
        <begin position="117"/>
        <end position="168"/>
    </location>
</feature>
<gene>
    <name evidence="6" type="ORF">BFG52_04860</name>
</gene>
<reference evidence="6 7" key="1">
    <citation type="submission" date="2016-08" db="EMBL/GenBank/DDBJ databases">
        <authorList>
            <person name="Seilhamer J.J."/>
        </authorList>
    </citation>
    <scope>NUCLEOTIDE SEQUENCE [LARGE SCALE GENOMIC DNA]</scope>
    <source>
        <strain evidence="6 7">BRTC-1</strain>
    </source>
</reference>
<protein>
    <recommendedName>
        <fullName evidence="5">RNA polymerase sigma factor 70 region 4 type 2 domain-containing protein</fullName>
    </recommendedName>
</protein>
<name>A0A1B2LXQ5_9GAMM</name>
<dbReference type="PANTHER" id="PTHR43133:SF63">
    <property type="entry name" value="RNA POLYMERASE SIGMA FACTOR FECI-RELATED"/>
    <property type="match status" value="1"/>
</dbReference>
<dbReference type="OrthoDB" id="9794372at2"/>
<accession>A0A1B2LXQ5</accession>
<evidence type="ECO:0000256" key="1">
    <source>
        <dbReference type="ARBA" id="ARBA00010641"/>
    </source>
</evidence>
<evidence type="ECO:0000256" key="2">
    <source>
        <dbReference type="ARBA" id="ARBA00023015"/>
    </source>
</evidence>
<keyword evidence="2" id="KW-0805">Transcription regulation</keyword>
<dbReference type="SUPFAM" id="SSF88659">
    <property type="entry name" value="Sigma3 and sigma4 domains of RNA polymerase sigma factors"/>
    <property type="match status" value="1"/>
</dbReference>
<dbReference type="InterPro" id="IPR013324">
    <property type="entry name" value="RNA_pol_sigma_r3/r4-like"/>
</dbReference>
<evidence type="ECO:0000256" key="3">
    <source>
        <dbReference type="ARBA" id="ARBA00023082"/>
    </source>
</evidence>
<keyword evidence="3" id="KW-0731">Sigma factor</keyword>
<dbReference type="Pfam" id="PF08281">
    <property type="entry name" value="Sigma70_r4_2"/>
    <property type="match status" value="1"/>
</dbReference>
<comment type="similarity">
    <text evidence="1">Belongs to the sigma-70 factor family. ECF subfamily.</text>
</comment>
<dbReference type="Proteomes" id="UP000093391">
    <property type="component" value="Chromosome"/>
</dbReference>
<dbReference type="STRING" id="1789224.BFG52_04860"/>
<organism evidence="6 7">
    <name type="scientific">Acinetobacter larvae</name>
    <dbReference type="NCBI Taxonomy" id="1789224"/>
    <lineage>
        <taxon>Bacteria</taxon>
        <taxon>Pseudomonadati</taxon>
        <taxon>Pseudomonadota</taxon>
        <taxon>Gammaproteobacteria</taxon>
        <taxon>Moraxellales</taxon>
        <taxon>Moraxellaceae</taxon>
        <taxon>Acinetobacter</taxon>
    </lineage>
</organism>
<evidence type="ECO:0000313" key="6">
    <source>
        <dbReference type="EMBL" id="AOA57752.1"/>
    </source>
</evidence>
<dbReference type="InterPro" id="IPR039425">
    <property type="entry name" value="RNA_pol_sigma-70-like"/>
</dbReference>
<dbReference type="SUPFAM" id="SSF88946">
    <property type="entry name" value="Sigma2 domain of RNA polymerase sigma factors"/>
    <property type="match status" value="1"/>
</dbReference>
<dbReference type="KEGG" id="ala:BFG52_04860"/>
<sequence>MTIPQQQMINALVVHHDELVNYIHRRFGNRNFAIEVVQETCLRILTKKRDDFNSLHAALPLLKHISLQLAIDLYRRDQVRRQYIDEDLDWSEQVEIVAEQRLTLPELSLAKQQYQHIVVQAIHALPEACQEVFILTQLYHLTQHEAAAELGISRAMINKHLNRALQLLVPILFQQQDHIAS</sequence>
<dbReference type="InterPro" id="IPR014284">
    <property type="entry name" value="RNA_pol_sigma-70_dom"/>
</dbReference>
<dbReference type="InterPro" id="IPR013249">
    <property type="entry name" value="RNA_pol_sigma70_r4_t2"/>
</dbReference>